<feature type="transmembrane region" description="Helical" evidence="2">
    <location>
        <begin position="53"/>
        <end position="71"/>
    </location>
</feature>
<name>A0ABD6ET41_9BILA</name>
<dbReference type="Proteomes" id="UP001608902">
    <property type="component" value="Unassembled WGS sequence"/>
</dbReference>
<dbReference type="PANTHER" id="PTHR38553">
    <property type="entry name" value="PROTEIN CBG19621"/>
    <property type="match status" value="1"/>
</dbReference>
<keyword evidence="2" id="KW-0812">Transmembrane</keyword>
<reference evidence="3 4" key="1">
    <citation type="submission" date="2024-08" db="EMBL/GenBank/DDBJ databases">
        <title>Gnathostoma spinigerum genome.</title>
        <authorList>
            <person name="Gonzalez-Bertolin B."/>
            <person name="Monzon S."/>
            <person name="Zaballos A."/>
            <person name="Jimenez P."/>
            <person name="Dekumyoy P."/>
            <person name="Varona S."/>
            <person name="Cuesta I."/>
            <person name="Sumanam S."/>
            <person name="Adisakwattana P."/>
            <person name="Gasser R.B."/>
            <person name="Hernandez-Gonzalez A."/>
            <person name="Young N.D."/>
            <person name="Perteguer M.J."/>
        </authorList>
    </citation>
    <scope>NUCLEOTIDE SEQUENCE [LARGE SCALE GENOMIC DNA]</scope>
    <source>
        <strain evidence="3">AL3</strain>
        <tissue evidence="3">Liver</tissue>
    </source>
</reference>
<feature type="compositionally biased region" description="Polar residues" evidence="1">
    <location>
        <begin position="196"/>
        <end position="218"/>
    </location>
</feature>
<keyword evidence="2" id="KW-0472">Membrane</keyword>
<organism evidence="3 4">
    <name type="scientific">Gnathostoma spinigerum</name>
    <dbReference type="NCBI Taxonomy" id="75299"/>
    <lineage>
        <taxon>Eukaryota</taxon>
        <taxon>Metazoa</taxon>
        <taxon>Ecdysozoa</taxon>
        <taxon>Nematoda</taxon>
        <taxon>Chromadorea</taxon>
        <taxon>Rhabditida</taxon>
        <taxon>Spirurina</taxon>
        <taxon>Gnathostomatomorpha</taxon>
        <taxon>Gnathostomatoidea</taxon>
        <taxon>Gnathostomatidae</taxon>
        <taxon>Gnathostoma</taxon>
    </lineage>
</organism>
<evidence type="ECO:0000313" key="3">
    <source>
        <dbReference type="EMBL" id="MFH4983135.1"/>
    </source>
</evidence>
<evidence type="ECO:0000313" key="4">
    <source>
        <dbReference type="Proteomes" id="UP001608902"/>
    </source>
</evidence>
<proteinExistence type="predicted"/>
<dbReference type="AlphaFoldDB" id="A0ABD6ET41"/>
<dbReference type="EMBL" id="JBGFUD010011197">
    <property type="protein sequence ID" value="MFH4983135.1"/>
    <property type="molecule type" value="Genomic_DNA"/>
</dbReference>
<accession>A0ABD6ET41</accession>
<comment type="caution">
    <text evidence="3">The sequence shown here is derived from an EMBL/GenBank/DDBJ whole genome shotgun (WGS) entry which is preliminary data.</text>
</comment>
<feature type="region of interest" description="Disordered" evidence="1">
    <location>
        <begin position="131"/>
        <end position="161"/>
    </location>
</feature>
<feature type="region of interest" description="Disordered" evidence="1">
    <location>
        <begin position="186"/>
        <end position="228"/>
    </location>
</feature>
<evidence type="ECO:0000256" key="1">
    <source>
        <dbReference type="SAM" id="MobiDB-lite"/>
    </source>
</evidence>
<sequence>MRALLYFRLLWAFETSAFVDLGYHITLLLLADEEKGCSGIFHHNQWHYTVVKVPYELISFLLPIWIVLLTFRSPQKSRTETGSVSHTSIFDNPHVEAVSDFVTVRNWRRRYRPLGGSHWAYVNPLSQITGRSRRTPRVRPGTSGEVGRLRQRAKSADANKLHRSVSAPTIVQTRQPTSGCAMITSPLDPIPEEVHSSCTSESVSASNSTIDSLTSVGTSGRPATAKKS</sequence>
<gene>
    <name evidence="3" type="ORF">AB6A40_009844</name>
</gene>
<protein>
    <submittedName>
        <fullName evidence="3">Uncharacterized protein</fullName>
    </submittedName>
</protein>
<dbReference type="PANTHER" id="PTHR38553:SF1">
    <property type="entry name" value="G PROTEIN-COUPLED RECEPTOR"/>
    <property type="match status" value="1"/>
</dbReference>
<keyword evidence="2" id="KW-1133">Transmembrane helix</keyword>
<keyword evidence="4" id="KW-1185">Reference proteome</keyword>
<evidence type="ECO:0000256" key="2">
    <source>
        <dbReference type="SAM" id="Phobius"/>
    </source>
</evidence>